<accession>W9WPV5</accession>
<proteinExistence type="predicted"/>
<dbReference type="Proteomes" id="UP000019473">
    <property type="component" value="Unassembled WGS sequence"/>
</dbReference>
<evidence type="ECO:0000256" key="2">
    <source>
        <dbReference type="ARBA" id="ARBA00022723"/>
    </source>
</evidence>
<dbReference type="PANTHER" id="PTHR46910">
    <property type="entry name" value="TRANSCRIPTION FACTOR PDR1"/>
    <property type="match status" value="1"/>
</dbReference>
<reference evidence="6 7" key="1">
    <citation type="submission" date="2013-03" db="EMBL/GenBank/DDBJ databases">
        <title>The Genome Sequence of Cladophialophora yegresii CBS 114405.</title>
        <authorList>
            <consortium name="The Broad Institute Genomics Platform"/>
            <person name="Cuomo C."/>
            <person name="de Hoog S."/>
            <person name="Gorbushina A."/>
            <person name="Walker B."/>
            <person name="Young S.K."/>
            <person name="Zeng Q."/>
            <person name="Gargeya S."/>
            <person name="Fitzgerald M."/>
            <person name="Haas B."/>
            <person name="Abouelleil A."/>
            <person name="Allen A.W."/>
            <person name="Alvarado L."/>
            <person name="Arachchi H.M."/>
            <person name="Berlin A.M."/>
            <person name="Chapman S.B."/>
            <person name="Gainer-Dewar J."/>
            <person name="Goldberg J."/>
            <person name="Griggs A."/>
            <person name="Gujja S."/>
            <person name="Hansen M."/>
            <person name="Howarth C."/>
            <person name="Imamovic A."/>
            <person name="Ireland A."/>
            <person name="Larimer J."/>
            <person name="McCowan C."/>
            <person name="Murphy C."/>
            <person name="Pearson M."/>
            <person name="Poon T.W."/>
            <person name="Priest M."/>
            <person name="Roberts A."/>
            <person name="Saif S."/>
            <person name="Shea T."/>
            <person name="Sisk P."/>
            <person name="Sykes S."/>
            <person name="Wortman J."/>
            <person name="Nusbaum C."/>
            <person name="Birren B."/>
        </authorList>
    </citation>
    <scope>NUCLEOTIDE SEQUENCE [LARGE SCALE GENOMIC DNA]</scope>
    <source>
        <strain evidence="6 7">CBS 114405</strain>
    </source>
</reference>
<sequence length="595" mass="67166">MAPSPSPPASGAAESVAARPISETPPAERKYTSHACEACRSRRSKTDELQKKVKNLEHIITVLSLGSDDDALELLKTIRDNAPSPASGHSLNVADVLGEWHKSRETDVEYNAENTRLYTTNDLPPERLIQYGVTAYFNCSYTLFYIYEKHEMTDIIHRVYRPREPIDKATLCELCALTAIGSHYDAANFDVSVMENLYHTAAVYLSDCIEAHFLRGMRVILCLSMYSFMTKRISARYSLAMGLSIARQARLNGRMPTDLWVPYRKVYRSFVFMECWLSSSLGYQPGITDEEITFTSQPITEPQPTIENDIQAQLSAVGLMMAKILQDVYNSRPMGIFSLARRHSQTLQAWQDSLPPTMKLAELKKEEGNIFIEPHRRSLILVHVMYFGAQMLLQRRLLVTMAQERMNRRWTLDGSYEDGRIIEQQCIAAAEECVYLLDVLGYTRHMFRRCWLCIGHAFSACSVLLFDVALRLLYNQTAGVDEQLARSQECINMLEGCGEADRVAKAMLQIVLPLHRDLRRLASDQPVTRSGIHSLLENPLSGTTSTTTPEPQIRAAVIPAMQTAIEVLGNPFGHVRRNNIDSFAAGDPSVPSWWN</sequence>
<keyword evidence="2" id="KW-0479">Metal-binding</keyword>
<evidence type="ECO:0000256" key="3">
    <source>
        <dbReference type="ARBA" id="ARBA00023125"/>
    </source>
</evidence>
<evidence type="ECO:0000256" key="1">
    <source>
        <dbReference type="ARBA" id="ARBA00004123"/>
    </source>
</evidence>
<feature type="compositionally biased region" description="Low complexity" evidence="5">
    <location>
        <begin position="9"/>
        <end position="18"/>
    </location>
</feature>
<dbReference type="STRING" id="1182544.W9WPV5"/>
<evidence type="ECO:0008006" key="8">
    <source>
        <dbReference type="Google" id="ProtNLM"/>
    </source>
</evidence>
<dbReference type="InterPro" id="IPR050987">
    <property type="entry name" value="AtrR-like"/>
</dbReference>
<dbReference type="HOGENOM" id="CLU_025276_0_0_1"/>
<evidence type="ECO:0000256" key="5">
    <source>
        <dbReference type="SAM" id="MobiDB-lite"/>
    </source>
</evidence>
<name>W9WPV5_9EURO</name>
<dbReference type="PANTHER" id="PTHR46910:SF3">
    <property type="entry name" value="HALOTOLERANCE PROTEIN 9-RELATED"/>
    <property type="match status" value="1"/>
</dbReference>
<comment type="subcellular location">
    <subcellularLocation>
        <location evidence="1">Nucleus</location>
    </subcellularLocation>
</comment>
<dbReference type="GeneID" id="19179142"/>
<comment type="caution">
    <text evidence="6">The sequence shown here is derived from an EMBL/GenBank/DDBJ whole genome shotgun (WGS) entry which is preliminary data.</text>
</comment>
<feature type="compositionally biased region" description="Basic and acidic residues" evidence="5">
    <location>
        <begin position="26"/>
        <end position="35"/>
    </location>
</feature>
<dbReference type="OrthoDB" id="1919336at2759"/>
<organism evidence="6 7">
    <name type="scientific">Cladophialophora yegresii CBS 114405</name>
    <dbReference type="NCBI Taxonomy" id="1182544"/>
    <lineage>
        <taxon>Eukaryota</taxon>
        <taxon>Fungi</taxon>
        <taxon>Dikarya</taxon>
        <taxon>Ascomycota</taxon>
        <taxon>Pezizomycotina</taxon>
        <taxon>Eurotiomycetes</taxon>
        <taxon>Chaetothyriomycetidae</taxon>
        <taxon>Chaetothyriales</taxon>
        <taxon>Herpotrichiellaceae</taxon>
        <taxon>Cladophialophora</taxon>
    </lineage>
</organism>
<gene>
    <name evidence="6" type="ORF">A1O7_04556</name>
</gene>
<dbReference type="GO" id="GO:0046872">
    <property type="term" value="F:metal ion binding"/>
    <property type="evidence" value="ECO:0007669"/>
    <property type="project" value="UniProtKB-KW"/>
</dbReference>
<dbReference type="VEuPathDB" id="FungiDB:A1O7_04556"/>
<feature type="region of interest" description="Disordered" evidence="5">
    <location>
        <begin position="1"/>
        <end position="35"/>
    </location>
</feature>
<dbReference type="EMBL" id="AMGW01000003">
    <property type="protein sequence ID" value="EXJ60404.1"/>
    <property type="molecule type" value="Genomic_DNA"/>
</dbReference>
<dbReference type="eggNOG" id="ENOG502S6G9">
    <property type="taxonomic scope" value="Eukaryota"/>
</dbReference>
<keyword evidence="4" id="KW-0539">Nucleus</keyword>
<dbReference type="GO" id="GO:0003700">
    <property type="term" value="F:DNA-binding transcription factor activity"/>
    <property type="evidence" value="ECO:0007669"/>
    <property type="project" value="InterPro"/>
</dbReference>
<dbReference type="CDD" id="cd12148">
    <property type="entry name" value="fungal_TF_MHR"/>
    <property type="match status" value="1"/>
</dbReference>
<evidence type="ECO:0000313" key="6">
    <source>
        <dbReference type="EMBL" id="EXJ60404.1"/>
    </source>
</evidence>
<keyword evidence="3" id="KW-0238">DNA-binding</keyword>
<dbReference type="AlphaFoldDB" id="W9WPV5"/>
<protein>
    <recommendedName>
        <fullName evidence="8">Transcription factor domain-containing protein</fullName>
    </recommendedName>
</protein>
<evidence type="ECO:0000256" key="4">
    <source>
        <dbReference type="ARBA" id="ARBA00023242"/>
    </source>
</evidence>
<evidence type="ECO:0000313" key="7">
    <source>
        <dbReference type="Proteomes" id="UP000019473"/>
    </source>
</evidence>
<keyword evidence="7" id="KW-1185">Reference proteome</keyword>
<dbReference type="GO" id="GO:0003677">
    <property type="term" value="F:DNA binding"/>
    <property type="evidence" value="ECO:0007669"/>
    <property type="project" value="UniProtKB-KW"/>
</dbReference>
<dbReference type="GO" id="GO:0005634">
    <property type="term" value="C:nucleus"/>
    <property type="evidence" value="ECO:0007669"/>
    <property type="project" value="UniProtKB-SubCell"/>
</dbReference>
<dbReference type="RefSeq" id="XP_007756757.1">
    <property type="nucleotide sequence ID" value="XM_007758567.1"/>
</dbReference>